<dbReference type="Proteomes" id="UP000747542">
    <property type="component" value="Unassembled WGS sequence"/>
</dbReference>
<evidence type="ECO:0000313" key="9">
    <source>
        <dbReference type="Proteomes" id="UP000747542"/>
    </source>
</evidence>
<reference evidence="8" key="1">
    <citation type="journal article" date="2021" name="Sci. Adv.">
        <title>The American lobster genome reveals insights on longevity, neural, and immune adaptations.</title>
        <authorList>
            <person name="Polinski J.M."/>
            <person name="Zimin A.V."/>
            <person name="Clark K.F."/>
            <person name="Kohn A.B."/>
            <person name="Sadowski N."/>
            <person name="Timp W."/>
            <person name="Ptitsyn A."/>
            <person name="Khanna P."/>
            <person name="Romanova D.Y."/>
            <person name="Williams P."/>
            <person name="Greenwood S.J."/>
            <person name="Moroz L.L."/>
            <person name="Walt D.R."/>
            <person name="Bodnar A.G."/>
        </authorList>
    </citation>
    <scope>NUCLEOTIDE SEQUENCE</scope>
    <source>
        <strain evidence="8">GMGI-L3</strain>
    </source>
</reference>
<dbReference type="InterPro" id="IPR036855">
    <property type="entry name" value="Znf_CCCH_sf"/>
</dbReference>
<name>A0A8J5JJS5_HOMAM</name>
<dbReference type="InterPro" id="IPR045877">
    <property type="entry name" value="ZFP36-like"/>
</dbReference>
<dbReference type="EMBL" id="JAHLQT010037514">
    <property type="protein sequence ID" value="KAG7157346.1"/>
    <property type="molecule type" value="Genomic_DNA"/>
</dbReference>
<evidence type="ECO:0000313" key="8">
    <source>
        <dbReference type="EMBL" id="KAG7157346.1"/>
    </source>
</evidence>
<dbReference type="Gene3D" id="4.10.1000.10">
    <property type="entry name" value="Zinc finger, CCCH-type"/>
    <property type="match status" value="2"/>
</dbReference>
<gene>
    <name evidence="8" type="primary">ZFP36L1-L</name>
    <name evidence="8" type="ORF">Hamer_G005763</name>
</gene>
<feature type="compositionally biased region" description="Low complexity" evidence="6">
    <location>
        <begin position="98"/>
        <end position="126"/>
    </location>
</feature>
<feature type="zinc finger region" description="C3H1-type" evidence="5">
    <location>
        <begin position="192"/>
        <end position="220"/>
    </location>
</feature>
<evidence type="ECO:0000256" key="4">
    <source>
        <dbReference type="ARBA" id="ARBA00022833"/>
    </source>
</evidence>
<dbReference type="AlphaFoldDB" id="A0A8J5JJS5"/>
<evidence type="ECO:0000256" key="5">
    <source>
        <dbReference type="PROSITE-ProRule" id="PRU00723"/>
    </source>
</evidence>
<keyword evidence="9" id="KW-1185">Reference proteome</keyword>
<evidence type="ECO:0000259" key="7">
    <source>
        <dbReference type="PROSITE" id="PS50103"/>
    </source>
</evidence>
<organism evidence="8 9">
    <name type="scientific">Homarus americanus</name>
    <name type="common">American lobster</name>
    <dbReference type="NCBI Taxonomy" id="6706"/>
    <lineage>
        <taxon>Eukaryota</taxon>
        <taxon>Metazoa</taxon>
        <taxon>Ecdysozoa</taxon>
        <taxon>Arthropoda</taxon>
        <taxon>Crustacea</taxon>
        <taxon>Multicrustacea</taxon>
        <taxon>Malacostraca</taxon>
        <taxon>Eumalacostraca</taxon>
        <taxon>Eucarida</taxon>
        <taxon>Decapoda</taxon>
        <taxon>Pleocyemata</taxon>
        <taxon>Astacidea</taxon>
        <taxon>Nephropoidea</taxon>
        <taxon>Nephropidae</taxon>
        <taxon>Homarus</taxon>
    </lineage>
</organism>
<accession>A0A8J5JJS5</accession>
<dbReference type="InterPro" id="IPR000571">
    <property type="entry name" value="Znf_CCCH"/>
</dbReference>
<keyword evidence="1 5" id="KW-0479">Metal-binding</keyword>
<dbReference type="PANTHER" id="PTHR12547">
    <property type="entry name" value="CCCH ZINC FINGER/TIS11-RELATED"/>
    <property type="match status" value="1"/>
</dbReference>
<evidence type="ECO:0000256" key="6">
    <source>
        <dbReference type="SAM" id="MobiDB-lite"/>
    </source>
</evidence>
<dbReference type="FunFam" id="4.10.1000.10:FF:000001">
    <property type="entry name" value="zinc finger CCCH domain-containing protein 15-like"/>
    <property type="match status" value="1"/>
</dbReference>
<dbReference type="SMART" id="SM00356">
    <property type="entry name" value="ZnF_C3H1"/>
    <property type="match status" value="2"/>
</dbReference>
<feature type="domain" description="C3H1-type" evidence="7">
    <location>
        <begin position="192"/>
        <end position="220"/>
    </location>
</feature>
<dbReference type="SUPFAM" id="SSF90229">
    <property type="entry name" value="CCCH zinc finger"/>
    <property type="match status" value="2"/>
</dbReference>
<evidence type="ECO:0000256" key="2">
    <source>
        <dbReference type="ARBA" id="ARBA00022737"/>
    </source>
</evidence>
<comment type="caution">
    <text evidence="8">The sequence shown here is derived from an EMBL/GenBank/DDBJ whole genome shotgun (WGS) entry which is preliminary data.</text>
</comment>
<feature type="compositionally biased region" description="Low complexity" evidence="6">
    <location>
        <begin position="1"/>
        <end position="19"/>
    </location>
</feature>
<feature type="zinc finger region" description="C3H1-type" evidence="5">
    <location>
        <begin position="154"/>
        <end position="182"/>
    </location>
</feature>
<dbReference type="GO" id="GO:0008270">
    <property type="term" value="F:zinc ion binding"/>
    <property type="evidence" value="ECO:0007669"/>
    <property type="project" value="UniProtKB-KW"/>
</dbReference>
<sequence length="452" mass="49600">MGSRRNSGRSVGNSSLLGRNLSDRKNLPRTNQTTATNRLLRASPVQHSIHIRHQCPRRQPSPVRSLKPVHNSNQPCEYPWSIDNHNDYMLEEDRGTFPPCSSPSDPTCSGTDNGSISCSRSAIRSSDGTSNTRKNGSSKKVDRPMPARPSNPLRYKTELCRTYEESGNCKFAKTCTFAHGLRELRAVPRHPRYKTDLCRTYHSLGYCQYGARCHFVHDPEEAAGVSSMRGLRLRSRHDRLGSALLTLAEIAGVAPDPTASDVLLANLRRLYAIRTMQDDSENRAASTDIGTGIQHGNTMDLTSCSNPVSVDLSKLLPENISAMLLEPVSSRRSVSESFTGSSVLDNSLDHLLECSVDENVDSSMDTGVWSSASSMSTSWGCGSTTLTPPLSPDSDNTWQPLPSILSDFPFCDIDQTSASKLVQVQCVISNPMEVSRSLQLPTIAELCHLAQF</sequence>
<keyword evidence="3 5" id="KW-0863">Zinc-finger</keyword>
<feature type="domain" description="C3H1-type" evidence="7">
    <location>
        <begin position="154"/>
        <end position="182"/>
    </location>
</feature>
<dbReference type="GO" id="GO:0003729">
    <property type="term" value="F:mRNA binding"/>
    <property type="evidence" value="ECO:0007669"/>
    <property type="project" value="InterPro"/>
</dbReference>
<proteinExistence type="predicted"/>
<dbReference type="Pfam" id="PF00642">
    <property type="entry name" value="zf-CCCH"/>
    <property type="match status" value="2"/>
</dbReference>
<evidence type="ECO:0000256" key="3">
    <source>
        <dbReference type="ARBA" id="ARBA00022771"/>
    </source>
</evidence>
<feature type="region of interest" description="Disordered" evidence="6">
    <location>
        <begin position="1"/>
        <end position="76"/>
    </location>
</feature>
<feature type="compositionally biased region" description="Polar residues" evidence="6">
    <location>
        <begin position="28"/>
        <end position="37"/>
    </location>
</feature>
<feature type="region of interest" description="Disordered" evidence="6">
    <location>
        <begin position="93"/>
        <end position="153"/>
    </location>
</feature>
<keyword evidence="2" id="KW-0677">Repeat</keyword>
<keyword evidence="4 5" id="KW-0862">Zinc</keyword>
<dbReference type="PROSITE" id="PS50103">
    <property type="entry name" value="ZF_C3H1"/>
    <property type="match status" value="2"/>
</dbReference>
<protein>
    <submittedName>
        <fullName evidence="8">mRNA decay activator protein ZFP36L1-like</fullName>
    </submittedName>
</protein>
<dbReference type="FunFam" id="4.10.1000.10:FF:000002">
    <property type="entry name" value="Zinc finger protein 36, C3H1 type-like 1"/>
    <property type="match status" value="1"/>
</dbReference>
<evidence type="ECO:0000256" key="1">
    <source>
        <dbReference type="ARBA" id="ARBA00022723"/>
    </source>
</evidence>